<evidence type="ECO:0000256" key="2">
    <source>
        <dbReference type="ARBA" id="ARBA00023315"/>
    </source>
</evidence>
<proteinExistence type="predicted"/>
<reference evidence="4 5" key="1">
    <citation type="submission" date="2019-03" db="EMBL/GenBank/DDBJ databases">
        <authorList>
            <person name="Kim M.K.M."/>
        </authorList>
    </citation>
    <scope>NUCLEOTIDE SEQUENCE [LARGE SCALE GENOMIC DNA]</scope>
    <source>
        <strain evidence="4 5">18JY21-1</strain>
    </source>
</reference>
<dbReference type="Pfam" id="PF00583">
    <property type="entry name" value="Acetyltransf_1"/>
    <property type="match status" value="1"/>
</dbReference>
<name>A0A4R4E5K6_9BACL</name>
<dbReference type="Gene3D" id="3.40.630.30">
    <property type="match status" value="1"/>
</dbReference>
<dbReference type="InterPro" id="IPR050832">
    <property type="entry name" value="Bact_Acetyltransf"/>
</dbReference>
<evidence type="ECO:0000256" key="1">
    <source>
        <dbReference type="ARBA" id="ARBA00022679"/>
    </source>
</evidence>
<dbReference type="GO" id="GO:0016747">
    <property type="term" value="F:acyltransferase activity, transferring groups other than amino-acyl groups"/>
    <property type="evidence" value="ECO:0007669"/>
    <property type="project" value="InterPro"/>
</dbReference>
<gene>
    <name evidence="4" type="ORF">E0485_20360</name>
</gene>
<accession>A0A4R4E5K6</accession>
<evidence type="ECO:0000259" key="3">
    <source>
        <dbReference type="PROSITE" id="PS51186"/>
    </source>
</evidence>
<dbReference type="PROSITE" id="PS51186">
    <property type="entry name" value="GNAT"/>
    <property type="match status" value="1"/>
</dbReference>
<keyword evidence="2" id="KW-0012">Acyltransferase</keyword>
<dbReference type="AlphaFoldDB" id="A0A4R4E5K6"/>
<comment type="caution">
    <text evidence="4">The sequence shown here is derived from an EMBL/GenBank/DDBJ whole genome shotgun (WGS) entry which is preliminary data.</text>
</comment>
<dbReference type="PANTHER" id="PTHR43877">
    <property type="entry name" value="AMINOALKYLPHOSPHONATE N-ACETYLTRANSFERASE-RELATED-RELATED"/>
    <property type="match status" value="1"/>
</dbReference>
<evidence type="ECO:0000313" key="4">
    <source>
        <dbReference type="EMBL" id="TCZ74030.1"/>
    </source>
</evidence>
<dbReference type="CDD" id="cd04301">
    <property type="entry name" value="NAT_SF"/>
    <property type="match status" value="1"/>
</dbReference>
<dbReference type="SUPFAM" id="SSF55729">
    <property type="entry name" value="Acyl-CoA N-acyltransferases (Nat)"/>
    <property type="match status" value="1"/>
</dbReference>
<keyword evidence="5" id="KW-1185">Reference proteome</keyword>
<organism evidence="4 5">
    <name type="scientific">Paenibacillus albiflavus</name>
    <dbReference type="NCBI Taxonomy" id="2545760"/>
    <lineage>
        <taxon>Bacteria</taxon>
        <taxon>Bacillati</taxon>
        <taxon>Bacillota</taxon>
        <taxon>Bacilli</taxon>
        <taxon>Bacillales</taxon>
        <taxon>Paenibacillaceae</taxon>
        <taxon>Paenibacillus</taxon>
    </lineage>
</organism>
<dbReference type="InterPro" id="IPR016181">
    <property type="entry name" value="Acyl_CoA_acyltransferase"/>
</dbReference>
<dbReference type="RefSeq" id="WP_132419910.1">
    <property type="nucleotide sequence ID" value="NZ_SKFG01000028.1"/>
</dbReference>
<dbReference type="PANTHER" id="PTHR43877:SF2">
    <property type="entry name" value="AMINOALKYLPHOSPHONATE N-ACETYLTRANSFERASE-RELATED"/>
    <property type="match status" value="1"/>
</dbReference>
<dbReference type="InterPro" id="IPR000182">
    <property type="entry name" value="GNAT_dom"/>
</dbReference>
<dbReference type="EMBL" id="SKFG01000028">
    <property type="protein sequence ID" value="TCZ74030.1"/>
    <property type="molecule type" value="Genomic_DNA"/>
</dbReference>
<dbReference type="Proteomes" id="UP000295418">
    <property type="component" value="Unassembled WGS sequence"/>
</dbReference>
<protein>
    <submittedName>
        <fullName evidence="4">GNAT family N-acetyltransferase</fullName>
    </submittedName>
</protein>
<dbReference type="OrthoDB" id="9797826at2"/>
<keyword evidence="1 4" id="KW-0808">Transferase</keyword>
<sequence>MTHVIRKAKKSDITVLSHLMEEMSGKPISQEDMYNRLKMVEESSTDTIFVYEKNSEIQATLVFRIRENIREVSRYGEICIIVVRSSAKRHGIGRQLMDFAEHLAKELGCKGTYFISGFGRKAEAHQFYQDLGYKITGYRFVKEL</sequence>
<feature type="domain" description="N-acetyltransferase" evidence="3">
    <location>
        <begin position="3"/>
        <end position="144"/>
    </location>
</feature>
<evidence type="ECO:0000313" key="5">
    <source>
        <dbReference type="Proteomes" id="UP000295418"/>
    </source>
</evidence>